<organism evidence="1 2">
    <name type="scientific">Streptomyces dengpaensis</name>
    <dbReference type="NCBI Taxonomy" id="2049881"/>
    <lineage>
        <taxon>Bacteria</taxon>
        <taxon>Bacillati</taxon>
        <taxon>Actinomycetota</taxon>
        <taxon>Actinomycetes</taxon>
        <taxon>Kitasatosporales</taxon>
        <taxon>Streptomycetaceae</taxon>
        <taxon>Streptomyces</taxon>
    </lineage>
</organism>
<proteinExistence type="predicted"/>
<keyword evidence="2" id="KW-1185">Reference proteome</keyword>
<reference evidence="1 2" key="1">
    <citation type="submission" date="2018-02" db="EMBL/GenBank/DDBJ databases">
        <title>Complete genome sequence of Streptomyces dengpaensis, the producer of angucyclines.</title>
        <authorList>
            <person name="Yumei L."/>
        </authorList>
    </citation>
    <scope>NUCLEOTIDE SEQUENCE [LARGE SCALE GENOMIC DNA]</scope>
    <source>
        <strain evidence="1 2">XZHG99</strain>
    </source>
</reference>
<dbReference type="EMBL" id="CP026652">
    <property type="protein sequence ID" value="AVH55950.1"/>
    <property type="molecule type" value="Genomic_DNA"/>
</dbReference>
<evidence type="ECO:0000313" key="2">
    <source>
        <dbReference type="Proteomes" id="UP000238413"/>
    </source>
</evidence>
<name>A0ABN5HXW9_9ACTN</name>
<protein>
    <submittedName>
        <fullName evidence="1">Uncharacterized protein</fullName>
    </submittedName>
</protein>
<sequence>MGTRVNRAKTISVTAAIVILGVLAAGLTAYGFGRASQSRGGDTPAPEQTAATAPAGVRLERRITDFTAGFDEDSGYREPRRAERRAVADAVGQILDGHPDRARGLLSDVDFQLRTLTDSTTGRRYAELSDRTEESPAPRGWGRVYIDLSAPVRWSAQVPHPVADAETERLGARVLLGSPGGVLVLAGAHRRAGEGDAADMAHRRDSVFDAVCDELAERGLPGIQLHGFADDSAPGHDAVASAGSGTEGRADGRRLAAALGARDFAVCRAWVRSCPLEGQDNVQGRKAAAERVPFLHVELARSVRTSDARVAEAASAVRAVTSRWASATSVRP</sequence>
<dbReference type="Proteomes" id="UP000238413">
    <property type="component" value="Chromosome"/>
</dbReference>
<gene>
    <name evidence="1" type="ORF">C4B68_09400</name>
</gene>
<accession>A0ABN5HXW9</accession>
<evidence type="ECO:0000313" key="1">
    <source>
        <dbReference type="EMBL" id="AVH55950.1"/>
    </source>
</evidence>